<dbReference type="InterPro" id="IPR016181">
    <property type="entry name" value="Acyl_CoA_acyltransferase"/>
</dbReference>
<evidence type="ECO:0000259" key="1">
    <source>
        <dbReference type="PROSITE" id="PS51186"/>
    </source>
</evidence>
<sequence>MNYQSDIFPVLETNRLLLRRIEKDDAHDIFTYLSDIEVMKHYGTKPFQTVDEAIKAISKYESLFNENRGVRWGITIKEDNKVIGSCAFHNMVSEHFRTDISFVLSKDFWGRGIAQEALKAVIKYGFEYLNINRIEAVIEPSNVPSQKLVERLGFSKEGVLRSYEYFDGKFDDLYMFSLLKSDFDSDE</sequence>
<feature type="domain" description="N-acetyltransferase" evidence="1">
    <location>
        <begin position="16"/>
        <end position="180"/>
    </location>
</feature>
<evidence type="ECO:0000313" key="2">
    <source>
        <dbReference type="EMBL" id="MFC5602469.1"/>
    </source>
</evidence>
<dbReference type="SUPFAM" id="SSF55729">
    <property type="entry name" value="Acyl-CoA N-acyltransferases (Nat)"/>
    <property type="match status" value="1"/>
</dbReference>
<reference evidence="3" key="1">
    <citation type="journal article" date="2019" name="Int. J. Syst. Evol. Microbiol.">
        <title>The Global Catalogue of Microorganisms (GCM) 10K type strain sequencing project: providing services to taxonomists for standard genome sequencing and annotation.</title>
        <authorList>
            <consortium name="The Broad Institute Genomics Platform"/>
            <consortium name="The Broad Institute Genome Sequencing Center for Infectious Disease"/>
            <person name="Wu L."/>
            <person name="Ma J."/>
        </authorList>
    </citation>
    <scope>NUCLEOTIDE SEQUENCE [LARGE SCALE GENOMIC DNA]</scope>
    <source>
        <strain evidence="3">KACC 11299</strain>
    </source>
</reference>
<keyword evidence="2" id="KW-0012">Acyltransferase</keyword>
<dbReference type="PANTHER" id="PTHR43792">
    <property type="entry name" value="GNAT FAMILY, PUTATIVE (AFU_ORTHOLOGUE AFUA_3G00765)-RELATED-RELATED"/>
    <property type="match status" value="1"/>
</dbReference>
<dbReference type="InterPro" id="IPR000182">
    <property type="entry name" value="GNAT_dom"/>
</dbReference>
<dbReference type="Pfam" id="PF13302">
    <property type="entry name" value="Acetyltransf_3"/>
    <property type="match status" value="1"/>
</dbReference>
<keyword evidence="3" id="KW-1185">Reference proteome</keyword>
<proteinExistence type="predicted"/>
<dbReference type="Proteomes" id="UP001596071">
    <property type="component" value="Unassembled WGS sequence"/>
</dbReference>
<organism evidence="2 3">
    <name type="scientific">Sporosarcina koreensis</name>
    <dbReference type="NCBI Taxonomy" id="334735"/>
    <lineage>
        <taxon>Bacteria</taxon>
        <taxon>Bacillati</taxon>
        <taxon>Bacillota</taxon>
        <taxon>Bacilli</taxon>
        <taxon>Bacillales</taxon>
        <taxon>Caryophanaceae</taxon>
        <taxon>Sporosarcina</taxon>
    </lineage>
</organism>
<dbReference type="PANTHER" id="PTHR43792:SF9">
    <property type="entry name" value="RIBOSOMAL-PROTEIN-ALANINE ACETYLTRANSFERASE"/>
    <property type="match status" value="1"/>
</dbReference>
<keyword evidence="2" id="KW-0808">Transferase</keyword>
<name>A0ABW0TX08_9BACL</name>
<comment type="caution">
    <text evidence="2">The sequence shown here is derived from an EMBL/GenBank/DDBJ whole genome shotgun (WGS) entry which is preliminary data.</text>
</comment>
<dbReference type="Gene3D" id="3.40.630.30">
    <property type="match status" value="1"/>
</dbReference>
<dbReference type="GO" id="GO:0016746">
    <property type="term" value="F:acyltransferase activity"/>
    <property type="evidence" value="ECO:0007669"/>
    <property type="project" value="UniProtKB-KW"/>
</dbReference>
<evidence type="ECO:0000313" key="3">
    <source>
        <dbReference type="Proteomes" id="UP001596071"/>
    </source>
</evidence>
<protein>
    <submittedName>
        <fullName evidence="2">GNAT family N-acetyltransferase</fullName>
        <ecNumber evidence="2">2.3.-.-</ecNumber>
    </submittedName>
</protein>
<dbReference type="EC" id="2.3.-.-" evidence="2"/>
<dbReference type="InterPro" id="IPR051531">
    <property type="entry name" value="N-acetyltransferase"/>
</dbReference>
<accession>A0ABW0TX08</accession>
<gene>
    <name evidence="2" type="ORF">ACFPTP_04485</name>
</gene>
<dbReference type="RefSeq" id="WP_381442566.1">
    <property type="nucleotide sequence ID" value="NZ_JBHSNP010000009.1"/>
</dbReference>
<dbReference type="PROSITE" id="PS51186">
    <property type="entry name" value="GNAT"/>
    <property type="match status" value="1"/>
</dbReference>
<dbReference type="EMBL" id="JBHSNP010000009">
    <property type="protein sequence ID" value="MFC5602469.1"/>
    <property type="molecule type" value="Genomic_DNA"/>
</dbReference>